<dbReference type="InterPro" id="IPR014732">
    <property type="entry name" value="OMPdecase"/>
</dbReference>
<dbReference type="UniPathway" id="UPA00070">
    <property type="reaction ID" value="UER00120"/>
</dbReference>
<evidence type="ECO:0000259" key="13">
    <source>
        <dbReference type="SMART" id="SM00934"/>
    </source>
</evidence>
<dbReference type="InterPro" id="IPR013785">
    <property type="entry name" value="Aldolase_TIM"/>
</dbReference>
<comment type="caution">
    <text evidence="14">The sequence shown here is derived from an EMBL/GenBank/DDBJ whole genome shotgun (WGS) entry which is preliminary data.</text>
</comment>
<feature type="binding site" evidence="9 11">
    <location>
        <position position="214"/>
    </location>
    <ligand>
        <name>substrate</name>
    </ligand>
</feature>
<evidence type="ECO:0000256" key="6">
    <source>
        <dbReference type="ARBA" id="ARBA00023239"/>
    </source>
</evidence>
<feature type="binding site" evidence="9 11">
    <location>
        <position position="194"/>
    </location>
    <ligand>
        <name>substrate</name>
    </ligand>
</feature>
<dbReference type="SUPFAM" id="SSF51366">
    <property type="entry name" value="Ribulose-phoshate binding barrel"/>
    <property type="match status" value="1"/>
</dbReference>
<dbReference type="InterPro" id="IPR018089">
    <property type="entry name" value="OMPdecase_AS"/>
</dbReference>
<dbReference type="InterPro" id="IPR047596">
    <property type="entry name" value="OMPdecase_bac"/>
</dbReference>
<dbReference type="GO" id="GO:0005829">
    <property type="term" value="C:cytosol"/>
    <property type="evidence" value="ECO:0007669"/>
    <property type="project" value="TreeGrafter"/>
</dbReference>
<comment type="subunit">
    <text evidence="3 9">Homodimer.</text>
</comment>
<dbReference type="eggNOG" id="COG0284">
    <property type="taxonomic scope" value="Bacteria"/>
</dbReference>
<reference evidence="14 15" key="1">
    <citation type="journal article" date="2013" name="PLoS ONE">
        <title>Identification and characterization of three novel lipases belonging to families II and V from Anaerovibrio lipolyticus 5ST.</title>
        <authorList>
            <person name="Prive F."/>
            <person name="Kaderbhai N.N."/>
            <person name="Girdwood S."/>
            <person name="Worgan H.J."/>
            <person name="Pinloche E."/>
            <person name="Scollan N.D."/>
            <person name="Huws S.A."/>
            <person name="Newbold C.J."/>
        </authorList>
    </citation>
    <scope>NUCLEOTIDE SEQUENCE [LARGE SCALE GENOMIC DNA]</scope>
    <source>
        <strain evidence="14 15">5S</strain>
    </source>
</reference>
<comment type="similarity">
    <text evidence="8 9">Belongs to the OMP decarboxylase family. Type 1 subfamily.</text>
</comment>
<dbReference type="HAMAP" id="MF_01200_B">
    <property type="entry name" value="OMPdecase_type1_B"/>
    <property type="match status" value="1"/>
</dbReference>
<dbReference type="FunFam" id="3.20.20.70:FF:000015">
    <property type="entry name" value="Orotidine 5'-phosphate decarboxylase"/>
    <property type="match status" value="1"/>
</dbReference>
<dbReference type="EC" id="4.1.1.23" evidence="9"/>
<evidence type="ECO:0000256" key="10">
    <source>
        <dbReference type="PIRSR" id="PIRSR614732-1"/>
    </source>
</evidence>
<dbReference type="EMBL" id="JSCE01000183">
    <property type="protein sequence ID" value="KHM51628.1"/>
    <property type="molecule type" value="Genomic_DNA"/>
</dbReference>
<feature type="binding site" evidence="9 11">
    <location>
        <position position="215"/>
    </location>
    <ligand>
        <name>substrate</name>
    </ligand>
</feature>
<proteinExistence type="inferred from homology"/>
<dbReference type="GO" id="GO:0004590">
    <property type="term" value="F:orotidine-5'-phosphate decarboxylase activity"/>
    <property type="evidence" value="ECO:0007669"/>
    <property type="project" value="UniProtKB-UniRule"/>
</dbReference>
<feature type="binding site" evidence="9 11">
    <location>
        <position position="33"/>
    </location>
    <ligand>
        <name>substrate</name>
    </ligand>
</feature>
<comment type="function">
    <text evidence="1 9">Catalyzes the decarboxylation of orotidine 5'-monophosphate (OMP) to uridine 5'-monophosphate (UMP).</text>
</comment>
<feature type="active site" description="For OMPdecase activity" evidence="10">
    <location>
        <position position="62"/>
    </location>
</feature>
<sequence length="238" mass="25791">MADNRLIVALDFHKFEDVEKLVDTLGDSVSYYKVGMELFYSEGAKVISYLKEKGKNIFLDLKLHDIPNTVAEGLCSLMVQGADIMNVHASGGFTMMKTAAERVHKKAEEMGIPCPKLIAVTILTSINQEDWQGLGMQCEIRKQVVRLAKLTKEAGLDGVVASPQEAAAIREACGPDFLIITPGVRPSGASIDDQSRIATPEAALKNGATHLVVGRPIRAAQDPKEAAEAIIKEMESVK</sequence>
<dbReference type="GO" id="GO:0044205">
    <property type="term" value="P:'de novo' UMP biosynthetic process"/>
    <property type="evidence" value="ECO:0007669"/>
    <property type="project" value="UniProtKB-UniRule"/>
</dbReference>
<dbReference type="InterPro" id="IPR011060">
    <property type="entry name" value="RibuloseP-bd_barrel"/>
</dbReference>
<dbReference type="NCBIfam" id="TIGR01740">
    <property type="entry name" value="pyrF"/>
    <property type="match status" value="1"/>
</dbReference>
<evidence type="ECO:0000256" key="8">
    <source>
        <dbReference type="ARBA" id="ARBA00061012"/>
    </source>
</evidence>
<dbReference type="PANTHER" id="PTHR32119:SF2">
    <property type="entry name" value="OROTIDINE 5'-PHOSPHATE DECARBOXYLASE"/>
    <property type="match status" value="1"/>
</dbReference>
<accession>A0A0B2JY46</accession>
<evidence type="ECO:0000256" key="5">
    <source>
        <dbReference type="ARBA" id="ARBA00022975"/>
    </source>
</evidence>
<evidence type="ECO:0000313" key="14">
    <source>
        <dbReference type="EMBL" id="KHM51628.1"/>
    </source>
</evidence>
<gene>
    <name evidence="9" type="primary">pyrF</name>
    <name evidence="14" type="ORF">NZ47_09615</name>
</gene>
<evidence type="ECO:0000256" key="2">
    <source>
        <dbReference type="ARBA" id="ARBA00004861"/>
    </source>
</evidence>
<evidence type="ECO:0000256" key="1">
    <source>
        <dbReference type="ARBA" id="ARBA00002356"/>
    </source>
</evidence>
<dbReference type="RefSeq" id="WP_039209807.1">
    <property type="nucleotide sequence ID" value="NZ_JSCE01000183.1"/>
</dbReference>
<dbReference type="CDD" id="cd04725">
    <property type="entry name" value="OMP_decarboxylase_like"/>
    <property type="match status" value="1"/>
</dbReference>
<dbReference type="Proteomes" id="UP000030993">
    <property type="component" value="Unassembled WGS sequence"/>
</dbReference>
<evidence type="ECO:0000313" key="15">
    <source>
        <dbReference type="Proteomes" id="UP000030993"/>
    </source>
</evidence>
<keyword evidence="6 9" id="KW-0456">Lyase</keyword>
<comment type="pathway">
    <text evidence="2 9 12">Pyrimidine metabolism; UMP biosynthesis via de novo pathway; UMP from orotate: step 2/2.</text>
</comment>
<feature type="binding site" evidence="9 11">
    <location>
        <position position="11"/>
    </location>
    <ligand>
        <name>substrate</name>
    </ligand>
</feature>
<evidence type="ECO:0000256" key="11">
    <source>
        <dbReference type="PIRSR" id="PIRSR614732-2"/>
    </source>
</evidence>
<keyword evidence="5 9" id="KW-0665">Pyrimidine biosynthesis</keyword>
<dbReference type="PANTHER" id="PTHR32119">
    <property type="entry name" value="OROTIDINE 5'-PHOSPHATE DECARBOXYLASE"/>
    <property type="match status" value="1"/>
</dbReference>
<keyword evidence="4 9" id="KW-0210">Decarboxylase</keyword>
<dbReference type="NCBIfam" id="NF001273">
    <property type="entry name" value="PRK00230.1"/>
    <property type="match status" value="1"/>
</dbReference>
<feature type="active site" description="Proton donor" evidence="9">
    <location>
        <position position="62"/>
    </location>
</feature>
<feature type="active site" description="For OMPdecase activity" evidence="10">
    <location>
        <position position="60"/>
    </location>
</feature>
<name>A0A0B2JY46_9FIRM</name>
<evidence type="ECO:0000256" key="4">
    <source>
        <dbReference type="ARBA" id="ARBA00022793"/>
    </source>
</evidence>
<protein>
    <recommendedName>
        <fullName evidence="9">Orotidine 5'-phosphate decarboxylase</fullName>
        <ecNumber evidence="9">4.1.1.23</ecNumber>
    </recommendedName>
    <alternativeName>
        <fullName evidence="9">OMP decarboxylase</fullName>
        <shortName evidence="9">OMPDCase</shortName>
        <shortName evidence="9">OMPdecase</shortName>
    </alternativeName>
</protein>
<dbReference type="GO" id="GO:0006207">
    <property type="term" value="P:'de novo' pyrimidine nucleobase biosynthetic process"/>
    <property type="evidence" value="ECO:0007669"/>
    <property type="project" value="InterPro"/>
</dbReference>
<feature type="domain" description="Orotidine 5'-phosphate decarboxylase" evidence="13">
    <location>
        <begin position="5"/>
        <end position="230"/>
    </location>
</feature>
<dbReference type="Gene3D" id="3.20.20.70">
    <property type="entry name" value="Aldolase class I"/>
    <property type="match status" value="1"/>
</dbReference>
<feature type="binding site" evidence="9 11">
    <location>
        <position position="185"/>
    </location>
    <ligand>
        <name>substrate</name>
    </ligand>
</feature>
<evidence type="ECO:0000256" key="7">
    <source>
        <dbReference type="ARBA" id="ARBA00049157"/>
    </source>
</evidence>
<evidence type="ECO:0000256" key="3">
    <source>
        <dbReference type="ARBA" id="ARBA00011738"/>
    </source>
</evidence>
<comment type="catalytic activity">
    <reaction evidence="7 9 12">
        <text>orotidine 5'-phosphate + H(+) = UMP + CO2</text>
        <dbReference type="Rhea" id="RHEA:11596"/>
        <dbReference type="ChEBI" id="CHEBI:15378"/>
        <dbReference type="ChEBI" id="CHEBI:16526"/>
        <dbReference type="ChEBI" id="CHEBI:57538"/>
        <dbReference type="ChEBI" id="CHEBI:57865"/>
        <dbReference type="EC" id="4.1.1.23"/>
    </reaction>
</comment>
<keyword evidence="15" id="KW-1185">Reference proteome</keyword>
<evidence type="ECO:0000256" key="9">
    <source>
        <dbReference type="HAMAP-Rule" id="MF_01200"/>
    </source>
</evidence>
<dbReference type="PROSITE" id="PS00156">
    <property type="entry name" value="OMPDECASE"/>
    <property type="match status" value="1"/>
</dbReference>
<feature type="binding site" evidence="9 11">
    <location>
        <position position="124"/>
    </location>
    <ligand>
        <name>substrate</name>
    </ligand>
</feature>
<evidence type="ECO:0000256" key="12">
    <source>
        <dbReference type="RuleBase" id="RU000512"/>
    </source>
</evidence>
<dbReference type="InterPro" id="IPR001754">
    <property type="entry name" value="OMPdeCOase_dom"/>
</dbReference>
<dbReference type="STRING" id="82374.NZ47_09615"/>
<feature type="binding site" evidence="9">
    <location>
        <begin position="60"/>
        <end position="69"/>
    </location>
    <ligand>
        <name>substrate</name>
    </ligand>
</feature>
<organism evidence="14 15">
    <name type="scientific">Anaerovibrio lipolyticus</name>
    <dbReference type="NCBI Taxonomy" id="82374"/>
    <lineage>
        <taxon>Bacteria</taxon>
        <taxon>Bacillati</taxon>
        <taxon>Bacillota</taxon>
        <taxon>Negativicutes</taxon>
        <taxon>Selenomonadales</taxon>
        <taxon>Selenomonadaceae</taxon>
        <taxon>Anaerovibrio</taxon>
    </lineage>
</organism>
<feature type="active site" description="For OMPdecase activity" evidence="10">
    <location>
        <position position="65"/>
    </location>
</feature>
<dbReference type="AlphaFoldDB" id="A0A0B2JY46"/>
<dbReference type="SMART" id="SM00934">
    <property type="entry name" value="OMPdecase"/>
    <property type="match status" value="1"/>
</dbReference>
<dbReference type="Pfam" id="PF00215">
    <property type="entry name" value="OMPdecase"/>
    <property type="match status" value="1"/>
</dbReference>